<accession>A0ABU4W722</accession>
<dbReference type="EMBL" id="JAVIKH010000001">
    <property type="protein sequence ID" value="MDX8335029.1"/>
    <property type="molecule type" value="Genomic_DNA"/>
</dbReference>
<name>A0ABU4W722_9FUSO</name>
<dbReference type="InterPro" id="IPR007630">
    <property type="entry name" value="RNA_pol_sigma70_r4"/>
</dbReference>
<evidence type="ECO:0000313" key="3">
    <source>
        <dbReference type="Proteomes" id="UP001279681"/>
    </source>
</evidence>
<comment type="caution">
    <text evidence="2">The sequence shown here is derived from an EMBL/GenBank/DDBJ whole genome shotgun (WGS) entry which is preliminary data.</text>
</comment>
<evidence type="ECO:0000259" key="1">
    <source>
        <dbReference type="Pfam" id="PF04545"/>
    </source>
</evidence>
<dbReference type="InterPro" id="IPR036388">
    <property type="entry name" value="WH-like_DNA-bd_sf"/>
</dbReference>
<reference evidence="3" key="1">
    <citation type="submission" date="2023-07" db="EMBL/GenBank/DDBJ databases">
        <authorList>
            <person name="Colorado M.A."/>
            <person name="Villamil L.M."/>
            <person name="Melo J.F."/>
            <person name="Rodriguez J.A."/>
            <person name="Ruiz R.Y."/>
        </authorList>
    </citation>
    <scope>NUCLEOTIDE SEQUENCE [LARGE SCALE GENOMIC DNA]</scope>
    <source>
        <strain evidence="3">C33</strain>
    </source>
</reference>
<dbReference type="Gene3D" id="1.10.10.10">
    <property type="entry name" value="Winged helix-like DNA-binding domain superfamily/Winged helix DNA-binding domain"/>
    <property type="match status" value="1"/>
</dbReference>
<feature type="domain" description="RNA polymerase sigma-70 region 4" evidence="1">
    <location>
        <begin position="147"/>
        <end position="185"/>
    </location>
</feature>
<sequence length="612" mass="72187">MSTYKLWCNYLRIDRFIYPDEKKLKFLNFCHENNVVYLSEIDEELLTQYSKVPGVGPGRIADIKNDLSEIVERFSKQKTYKKIVSCRLDRIIFNIKHIEGITVGEFLNYTQNDIDSLQLSNNELERIYEICTTTLPLGETLKKIKNTLSEEDIQLLVDRLENNKTLEEIGSLRNISRERTRQIEIKLKQIIANIFRNTNLNIALKIQADFKDEISLDEMLKLFGEDYRFLVSFLKRNEIFSRPFYIDFLDLFLFDRRERFFKIFYSLEFTNILTTENVKTIRSSFKSFKWITQEEIEKIITKLGYEKHGKYYVQNSGYKDILELYFVKLVSHPLRVDENTIKLIIEDINTRLDYNLYSEEIKTMNDNTAIYLARRLEGLLSRIDGIIMTDSRTYIHINKIKYNVEAFLSLKETILSFNENYIDSIAVYKNLETKLNEIGIYSDHVFYSLFKYHFAQELNLTTNGNSRVLTIGDQEFNRVEELEKFMEIEGKILEKSYIQEKLNYSNVSLNNAIDNSNKIISFDRSFIGLINFVHMSKAEIELFKNLVISNDNDGNISIPELISKINLNKGFKAFIKKNNINKYFIASLVRYYFPEYKGGCNLLSKKINLKIS</sequence>
<keyword evidence="3" id="KW-1185">Reference proteome</keyword>
<organism evidence="2 3">
    <name type="scientific">Candidatus Cetobacterium colombiensis</name>
    <dbReference type="NCBI Taxonomy" id="3073100"/>
    <lineage>
        <taxon>Bacteria</taxon>
        <taxon>Fusobacteriati</taxon>
        <taxon>Fusobacteriota</taxon>
        <taxon>Fusobacteriia</taxon>
        <taxon>Fusobacteriales</taxon>
        <taxon>Fusobacteriaceae</taxon>
        <taxon>Cetobacterium</taxon>
    </lineage>
</organism>
<dbReference type="InterPro" id="IPR013324">
    <property type="entry name" value="RNA_pol_sigma_r3/r4-like"/>
</dbReference>
<dbReference type="Pfam" id="PF04545">
    <property type="entry name" value="Sigma70_r4"/>
    <property type="match status" value="1"/>
</dbReference>
<proteinExistence type="predicted"/>
<dbReference type="Proteomes" id="UP001279681">
    <property type="component" value="Unassembled WGS sequence"/>
</dbReference>
<dbReference type="SUPFAM" id="SSF88659">
    <property type="entry name" value="Sigma3 and sigma4 domains of RNA polymerase sigma factors"/>
    <property type="match status" value="1"/>
</dbReference>
<gene>
    <name evidence="2" type="ORF">RFV38_00700</name>
</gene>
<evidence type="ECO:0000313" key="2">
    <source>
        <dbReference type="EMBL" id="MDX8335029.1"/>
    </source>
</evidence>
<dbReference type="RefSeq" id="WP_320312442.1">
    <property type="nucleotide sequence ID" value="NZ_JAVIKH010000001.1"/>
</dbReference>
<protein>
    <submittedName>
        <fullName evidence="2">Sigma factor-like helix-turn-helix DNA-binding protein</fullName>
    </submittedName>
</protein>